<dbReference type="PANTHER" id="PTHR34047">
    <property type="entry name" value="NUCLEAR INTRON MATURASE 1, MITOCHONDRIAL-RELATED"/>
    <property type="match status" value="1"/>
</dbReference>
<dbReference type="InterPro" id="IPR030931">
    <property type="entry name" value="Group_II_RT_mat"/>
</dbReference>
<reference evidence="3 4" key="1">
    <citation type="journal article" date="2019" name="Nat. Med.">
        <title>A library of human gut bacterial isolates paired with longitudinal multiomics data enables mechanistic microbiome research.</title>
        <authorList>
            <person name="Poyet M."/>
            <person name="Groussin M."/>
            <person name="Gibbons S.M."/>
            <person name="Avila-Pacheco J."/>
            <person name="Jiang X."/>
            <person name="Kearney S.M."/>
            <person name="Perrotta A.R."/>
            <person name="Berdy B."/>
            <person name="Zhao S."/>
            <person name="Lieberman T.D."/>
            <person name="Swanson P.K."/>
            <person name="Smith M."/>
            <person name="Roesemann S."/>
            <person name="Alexander J.E."/>
            <person name="Rich S.A."/>
            <person name="Livny J."/>
            <person name="Vlamakis H."/>
            <person name="Clish C."/>
            <person name="Bullock K."/>
            <person name="Deik A."/>
            <person name="Scott J."/>
            <person name="Pierce K.A."/>
            <person name="Xavier R.J."/>
            <person name="Alm E.J."/>
        </authorList>
    </citation>
    <scope>NUCLEOTIDE SEQUENCE [LARGE SCALE GENOMIC DNA]</scope>
    <source>
        <strain evidence="3 4">BIOML-A2</strain>
    </source>
</reference>
<dbReference type="InterPro" id="IPR013597">
    <property type="entry name" value="Mat_intron_G2"/>
</dbReference>
<sequence length="443" mass="52237">MSSEAFKAITLDRILARRNLWEAMKKVQANKGSPGVDGMKTEELKEYFFENPGKLTAMIRQGEYRPLPIKRVYIPKDNGEQRPLGIPTVIDRFVQQAVALVLSEEYEKLFKDMSFGFRPNRSCRLAVRRAMEHVKDGYMWVVDLDLRKFFDTVNHSKLIQLLSDRIEDGRVVSLIHKFLRAPIWEEGKVGKPNTIGTPQGGVISPLLANILLHELDEKLESKGVRAVRYADDAVLFAKSRKAAERLLKWVTDFIEQKLFLKVNAEKTKILRIGDPEVQFLGFSFTSQVSKKRRERYPTYRYFPVVHRKKMLKLKEKLKQITDRRAPGGIERVKRELKLTLRGWVNYFYKAIPAKWAERTDQWLHRRVRQIYWKQWKRPAKRREEFKRRWKNAPALHEYAYSSNRYWRMSKGVQIHMALSLDILLKEGWYDLGKAMREASRRPA</sequence>
<protein>
    <submittedName>
        <fullName evidence="3">Group II intron reverse transcriptase/maturase</fullName>
        <ecNumber evidence="3">2.7.7.49</ecNumber>
    </submittedName>
</protein>
<dbReference type="SUPFAM" id="SSF56672">
    <property type="entry name" value="DNA/RNA polymerases"/>
    <property type="match status" value="1"/>
</dbReference>
<dbReference type="PROSITE" id="PS50878">
    <property type="entry name" value="RT_POL"/>
    <property type="match status" value="1"/>
</dbReference>
<evidence type="ECO:0000259" key="2">
    <source>
        <dbReference type="PROSITE" id="PS50878"/>
    </source>
</evidence>
<dbReference type="InterPro" id="IPR000477">
    <property type="entry name" value="RT_dom"/>
</dbReference>
<dbReference type="EC" id="2.7.7.49" evidence="3"/>
<comment type="similarity">
    <text evidence="1">Belongs to the bacterial reverse transcriptase family.</text>
</comment>
<keyword evidence="3" id="KW-0695">RNA-directed DNA polymerase</keyword>
<keyword evidence="3" id="KW-0808">Transferase</keyword>
<keyword evidence="3" id="KW-0548">Nucleotidyltransferase</keyword>
<comment type="caution">
    <text evidence="3">The sequence shown here is derived from an EMBL/GenBank/DDBJ whole genome shotgun (WGS) entry which is preliminary data.</text>
</comment>
<name>A0A5B3FPE6_9BACT</name>
<dbReference type="GO" id="GO:0003964">
    <property type="term" value="F:RNA-directed DNA polymerase activity"/>
    <property type="evidence" value="ECO:0007669"/>
    <property type="project" value="UniProtKB-KW"/>
</dbReference>
<organism evidence="3 4">
    <name type="scientific">Alistipes shahii</name>
    <dbReference type="NCBI Taxonomy" id="328814"/>
    <lineage>
        <taxon>Bacteria</taxon>
        <taxon>Pseudomonadati</taxon>
        <taxon>Bacteroidota</taxon>
        <taxon>Bacteroidia</taxon>
        <taxon>Bacteroidales</taxon>
        <taxon>Rikenellaceae</taxon>
        <taxon>Alistipes</taxon>
    </lineage>
</organism>
<accession>A0A5B3FPE6</accession>
<dbReference type="Proteomes" id="UP000323567">
    <property type="component" value="Unassembled WGS sequence"/>
</dbReference>
<dbReference type="Gene3D" id="3.30.70.270">
    <property type="match status" value="1"/>
</dbReference>
<proteinExistence type="inferred from homology"/>
<dbReference type="Pfam" id="PF08388">
    <property type="entry name" value="GIIM"/>
    <property type="match status" value="1"/>
</dbReference>
<evidence type="ECO:0000256" key="1">
    <source>
        <dbReference type="ARBA" id="ARBA00034120"/>
    </source>
</evidence>
<feature type="domain" description="Reverse transcriptase" evidence="2">
    <location>
        <begin position="55"/>
        <end position="284"/>
    </location>
</feature>
<dbReference type="InterPro" id="IPR043502">
    <property type="entry name" value="DNA/RNA_pol_sf"/>
</dbReference>
<dbReference type="Pfam" id="PF00078">
    <property type="entry name" value="RVT_1"/>
    <property type="match status" value="1"/>
</dbReference>
<evidence type="ECO:0000313" key="3">
    <source>
        <dbReference type="EMBL" id="KAA2363051.1"/>
    </source>
</evidence>
<dbReference type="AlphaFoldDB" id="A0A5B3FPE6"/>
<dbReference type="EMBL" id="VVXK01000066">
    <property type="protein sequence ID" value="KAA2363051.1"/>
    <property type="molecule type" value="Genomic_DNA"/>
</dbReference>
<dbReference type="InterPro" id="IPR051083">
    <property type="entry name" value="GrpII_Intron_Splice-Mob/Def"/>
</dbReference>
<dbReference type="CDD" id="cd01651">
    <property type="entry name" value="RT_G2_intron"/>
    <property type="match status" value="1"/>
</dbReference>
<dbReference type="NCBIfam" id="TIGR04416">
    <property type="entry name" value="group_II_RT_mat"/>
    <property type="match status" value="1"/>
</dbReference>
<evidence type="ECO:0000313" key="4">
    <source>
        <dbReference type="Proteomes" id="UP000323567"/>
    </source>
</evidence>
<gene>
    <name evidence="3" type="primary">ltrA</name>
    <name evidence="3" type="ORF">F2Y13_16195</name>
</gene>
<dbReference type="InterPro" id="IPR043128">
    <property type="entry name" value="Rev_trsase/Diguanyl_cyclase"/>
</dbReference>
<dbReference type="PANTHER" id="PTHR34047:SF8">
    <property type="entry name" value="PROTEIN YKFC"/>
    <property type="match status" value="1"/>
</dbReference>